<evidence type="ECO:0000259" key="12">
    <source>
        <dbReference type="Pfam" id="PF00408"/>
    </source>
</evidence>
<dbReference type="SUPFAM" id="SSF53738">
    <property type="entry name" value="Phosphoglucomutase, first 3 domains"/>
    <property type="match status" value="3"/>
</dbReference>
<feature type="domain" description="Alpha-D-phosphohexomutase C-terminal" evidence="12">
    <location>
        <begin position="721"/>
        <end position="796"/>
    </location>
</feature>
<evidence type="ECO:0000259" key="13">
    <source>
        <dbReference type="Pfam" id="PF02878"/>
    </source>
</evidence>
<comment type="catalytic activity">
    <reaction evidence="1">
        <text>alpha-D-mannose 1-phosphate = D-mannose 6-phosphate</text>
        <dbReference type="Rhea" id="RHEA:11140"/>
        <dbReference type="ChEBI" id="CHEBI:58409"/>
        <dbReference type="ChEBI" id="CHEBI:58735"/>
        <dbReference type="EC" id="5.4.2.8"/>
    </reaction>
</comment>
<dbReference type="SUPFAM" id="SSF55957">
    <property type="entry name" value="Phosphoglucomutase, C-terminal domain"/>
    <property type="match status" value="1"/>
</dbReference>
<dbReference type="Pfam" id="PF02880">
    <property type="entry name" value="PGM_PMM_III"/>
    <property type="match status" value="1"/>
</dbReference>
<evidence type="ECO:0000256" key="5">
    <source>
        <dbReference type="ARBA" id="ARBA00012730"/>
    </source>
</evidence>
<dbReference type="PANTHER" id="PTHR43771">
    <property type="entry name" value="PHOSPHOMANNOMUTASE"/>
    <property type="match status" value="1"/>
</dbReference>
<dbReference type="InterPro" id="IPR005841">
    <property type="entry name" value="Alpha-D-phosphohexomutase_SF"/>
</dbReference>
<dbReference type="InterPro" id="IPR036900">
    <property type="entry name" value="A-D-PHexomutase_C_sf"/>
</dbReference>
<evidence type="ECO:0000256" key="7">
    <source>
        <dbReference type="ARBA" id="ARBA00022723"/>
    </source>
</evidence>
<evidence type="ECO:0000256" key="2">
    <source>
        <dbReference type="ARBA" id="ARBA00001946"/>
    </source>
</evidence>
<dbReference type="InterPro" id="IPR005845">
    <property type="entry name" value="A-D-PHexomutase_a/b/a-II"/>
</dbReference>
<reference evidence="16 17" key="1">
    <citation type="submission" date="2024-07" db="EMBL/GenBank/DDBJ databases">
        <authorList>
            <person name="Ren Q."/>
        </authorList>
    </citation>
    <scope>NUCLEOTIDE SEQUENCE [LARGE SCALE GENOMIC DNA]</scope>
    <source>
        <strain evidence="16 17">REN37</strain>
    </source>
</reference>
<dbReference type="Proteomes" id="UP001562065">
    <property type="component" value="Unassembled WGS sequence"/>
</dbReference>
<comment type="similarity">
    <text evidence="4">Belongs to the phosphohexose mutase family.</text>
</comment>
<evidence type="ECO:0000313" key="16">
    <source>
        <dbReference type="EMBL" id="MEY1660576.1"/>
    </source>
</evidence>
<dbReference type="EC" id="5.4.2.8" evidence="5"/>
<keyword evidence="17" id="KW-1185">Reference proteome</keyword>
<evidence type="ECO:0000313" key="17">
    <source>
        <dbReference type="Proteomes" id="UP001562065"/>
    </source>
</evidence>
<keyword evidence="7" id="KW-0479">Metal-binding</keyword>
<evidence type="ECO:0000256" key="11">
    <source>
        <dbReference type="SAM" id="Phobius"/>
    </source>
</evidence>
<evidence type="ECO:0000256" key="4">
    <source>
        <dbReference type="ARBA" id="ARBA00010231"/>
    </source>
</evidence>
<dbReference type="InterPro" id="IPR005843">
    <property type="entry name" value="A-D-PHexomutase_C"/>
</dbReference>
<keyword evidence="9" id="KW-0413">Isomerase</keyword>
<feature type="transmembrane region" description="Helical" evidence="11">
    <location>
        <begin position="23"/>
        <end position="46"/>
    </location>
</feature>
<feature type="domain" description="Alpha-D-phosphohexomutase alpha/beta/alpha" evidence="15">
    <location>
        <begin position="606"/>
        <end position="709"/>
    </location>
</feature>
<dbReference type="CDD" id="cd03089">
    <property type="entry name" value="PMM_PGM"/>
    <property type="match status" value="1"/>
</dbReference>
<evidence type="ECO:0000256" key="8">
    <source>
        <dbReference type="ARBA" id="ARBA00022842"/>
    </source>
</evidence>
<comment type="cofactor">
    <cofactor evidence="2">
        <name>Mg(2+)</name>
        <dbReference type="ChEBI" id="CHEBI:18420"/>
    </cofactor>
</comment>
<accession>A0ABV4ACJ5</accession>
<evidence type="ECO:0000259" key="14">
    <source>
        <dbReference type="Pfam" id="PF02879"/>
    </source>
</evidence>
<dbReference type="Pfam" id="PF00408">
    <property type="entry name" value="PGM_PMM_IV"/>
    <property type="match status" value="1"/>
</dbReference>
<gene>
    <name evidence="16" type="ORF">AB5I84_00270</name>
</gene>
<dbReference type="Gene3D" id="3.40.120.10">
    <property type="entry name" value="Alpha-D-Glucose-1,6-Bisphosphate, subunit A, domain 3"/>
    <property type="match status" value="3"/>
</dbReference>
<dbReference type="PANTHER" id="PTHR43771:SF2">
    <property type="entry name" value="PHOSPHOMANNOMUTASE_PHOSPHOGLUCOMUTASE"/>
    <property type="match status" value="1"/>
</dbReference>
<feature type="domain" description="Alpha-D-phosphohexomutase alpha/beta/alpha" evidence="13">
    <location>
        <begin position="358"/>
        <end position="469"/>
    </location>
</feature>
<name>A0ABV4ACJ5_9GAMM</name>
<evidence type="ECO:0000256" key="9">
    <source>
        <dbReference type="ARBA" id="ARBA00023235"/>
    </source>
</evidence>
<keyword evidence="11" id="KW-0812">Transmembrane</keyword>
<feature type="transmembrane region" description="Helical" evidence="11">
    <location>
        <begin position="242"/>
        <end position="261"/>
    </location>
</feature>
<keyword evidence="8" id="KW-0460">Magnesium</keyword>
<dbReference type="InterPro" id="IPR005846">
    <property type="entry name" value="A-D-PHexomutase_a/b/a-III"/>
</dbReference>
<evidence type="ECO:0000256" key="3">
    <source>
        <dbReference type="ARBA" id="ARBA00004699"/>
    </source>
</evidence>
<organism evidence="16 17">
    <name type="scientific">Isoalcanivorax beigongshangi</name>
    <dbReference type="NCBI Taxonomy" id="3238810"/>
    <lineage>
        <taxon>Bacteria</taxon>
        <taxon>Pseudomonadati</taxon>
        <taxon>Pseudomonadota</taxon>
        <taxon>Gammaproteobacteria</taxon>
        <taxon>Oceanospirillales</taxon>
        <taxon>Alcanivoracaceae</taxon>
        <taxon>Isoalcanivorax</taxon>
    </lineage>
</organism>
<feature type="region of interest" description="Disordered" evidence="10">
    <location>
        <begin position="307"/>
        <end position="327"/>
    </location>
</feature>
<keyword evidence="11" id="KW-1133">Transmembrane helix</keyword>
<dbReference type="PRINTS" id="PR00509">
    <property type="entry name" value="PGMPMM"/>
</dbReference>
<evidence type="ECO:0000256" key="6">
    <source>
        <dbReference type="ARBA" id="ARBA00022553"/>
    </source>
</evidence>
<dbReference type="RefSeq" id="WP_369453824.1">
    <property type="nucleotide sequence ID" value="NZ_JBGCUO010000001.1"/>
</dbReference>
<evidence type="ECO:0000259" key="15">
    <source>
        <dbReference type="Pfam" id="PF02880"/>
    </source>
</evidence>
<sequence length="810" mass="86302">MTTATQTGPATARRADAGHPRRYLILALLATLALLAAAASALVLLLHQDQQLQRQQQAVELTAPAAQLIQYQLQRSQTQLAVLTAHPALRGGPLTPEQLAPLAAQLTAGLVDSQVHLVSPQETRPRQELSFTARDLLQKARKGATAPVLMPGVPLRVLVAGPSNDGNTLVLLEQDLTALVAQLQRLEWGGGGVTLSLRSDNRPLLGFGQRSGEPLYQLPLAGDFMLSYLAPATAPGLLSTPALWIMAVLALLLMLVLYLTLRAQAGGVQKDTAAVAHRLRTGQQPPRHRFRFKTLAALDQLLQDDLAERRRRRDSEPAITNSEPPRTAAMVELAPEVEELDAPTAAPPADSRITLDPRLFGRHSLRGPVQEQFTADAAEALGRAIGSAAIDAGQQRVVVARDVRASSPALSEALVRGLTASGRDVIDLGMVPLPVLYHAVQVLDTQTGVMVTGGHSAASVNGLKVILAGELLQAEALAALGQRWASGALSEGTGSVSRSDLQERYLRAVVDDVALARPLKVVVDPGNGAAAALAVALYSALHCEVIALNAEPDPQFPQHHPDPARPENLQALAEAVRAHGADLGLALDLDGDRLGVVSANGDIIWADRVLMLFARDLLSRTPGADILFDVRCSRELVKLVSRMGGRPMMCPTGPAGVIRRLRDTGARLGGEQSGHFYFADRWHGMDDALYAGARLLELLAQEHVGTDDVFARLRTGPATPELRIAVPDGSAAARVAALASQPNLFADATVSTVDGLRVDFEDGWVSLRASTTEAALGIRLEGRDNAALERISARFRTLLQQQDSTLTLPF</sequence>
<dbReference type="EMBL" id="JBGCUO010000001">
    <property type="protein sequence ID" value="MEY1660576.1"/>
    <property type="molecule type" value="Genomic_DNA"/>
</dbReference>
<comment type="caution">
    <text evidence="16">The sequence shown here is derived from an EMBL/GenBank/DDBJ whole genome shotgun (WGS) entry which is preliminary data.</text>
</comment>
<dbReference type="Pfam" id="PF02879">
    <property type="entry name" value="PGM_PMM_II"/>
    <property type="match status" value="1"/>
</dbReference>
<keyword evidence="6" id="KW-0597">Phosphoprotein</keyword>
<comment type="pathway">
    <text evidence="3">Nucleotide-sugar biosynthesis; GDP-alpha-D-mannose biosynthesis; alpha-D-mannose 1-phosphate from D-fructose 6-phosphate: step 2/2.</text>
</comment>
<keyword evidence="11" id="KW-0472">Membrane</keyword>
<evidence type="ECO:0000256" key="1">
    <source>
        <dbReference type="ARBA" id="ARBA00000586"/>
    </source>
</evidence>
<proteinExistence type="inferred from homology"/>
<evidence type="ECO:0000256" key="10">
    <source>
        <dbReference type="SAM" id="MobiDB-lite"/>
    </source>
</evidence>
<dbReference type="Gene3D" id="3.30.310.50">
    <property type="entry name" value="Alpha-D-phosphohexomutase, C-terminal domain"/>
    <property type="match status" value="1"/>
</dbReference>
<feature type="domain" description="Alpha-D-phosphohexomutase alpha/beta/alpha" evidence="14">
    <location>
        <begin position="504"/>
        <end position="601"/>
    </location>
</feature>
<dbReference type="InterPro" id="IPR016055">
    <property type="entry name" value="A-D-PHexomutase_a/b/a-I/II/III"/>
</dbReference>
<dbReference type="InterPro" id="IPR005844">
    <property type="entry name" value="A-D-PHexomutase_a/b/a-I"/>
</dbReference>
<dbReference type="Pfam" id="PF02878">
    <property type="entry name" value="PGM_PMM_I"/>
    <property type="match status" value="1"/>
</dbReference>
<protein>
    <recommendedName>
        <fullName evidence="5">phosphomannomutase</fullName>
        <ecNumber evidence="5">5.4.2.8</ecNumber>
    </recommendedName>
</protein>